<name>A0A915I4Y1_ROMCU</name>
<dbReference type="AlphaFoldDB" id="A0A915I4Y1"/>
<evidence type="ECO:0000313" key="2">
    <source>
        <dbReference type="Proteomes" id="UP000887565"/>
    </source>
</evidence>
<feature type="region of interest" description="Disordered" evidence="1">
    <location>
        <begin position="164"/>
        <end position="259"/>
    </location>
</feature>
<evidence type="ECO:0000313" key="3">
    <source>
        <dbReference type="WBParaSite" id="nRc.2.0.1.t09193-RA"/>
    </source>
</evidence>
<dbReference type="WBParaSite" id="nRc.2.0.1.t09193-RA">
    <property type="protein sequence ID" value="nRc.2.0.1.t09193-RA"/>
    <property type="gene ID" value="nRc.2.0.1.g09193"/>
</dbReference>
<protein>
    <submittedName>
        <fullName evidence="3">Uncharacterized protein</fullName>
    </submittedName>
</protein>
<feature type="compositionally biased region" description="Basic and acidic residues" evidence="1">
    <location>
        <begin position="203"/>
        <end position="243"/>
    </location>
</feature>
<proteinExistence type="predicted"/>
<feature type="compositionally biased region" description="Polar residues" evidence="1">
    <location>
        <begin position="244"/>
        <end position="253"/>
    </location>
</feature>
<accession>A0A915I4Y1</accession>
<dbReference type="Proteomes" id="UP000887565">
    <property type="component" value="Unplaced"/>
</dbReference>
<sequence length="259" mass="29433">MVLINFFGCLGIRITMAIHIRPTNASLSLYQYFPEHYPPSYREQQPPISHAVAALILQWVAGLWVKELGVVDAVHTAHLALFLYEGHGLDNSSCLLQAYNTAVGLIDSWMAYLQYAPFPQPPEIADIQQIYLQYHSKMDHPAPLLRQQDFSALWNLLPLQPLPSTGSPSDRPSLMATQLPPIGANPLSPLHSQTYTSSTPCRHSTDHGRNSHSVHFDGHDDPRDPHQYHKDSYHQNNRNRHDYQQQPRSASDSHQCRRH</sequence>
<reference evidence="3" key="1">
    <citation type="submission" date="2022-11" db="UniProtKB">
        <authorList>
            <consortium name="WormBaseParasite"/>
        </authorList>
    </citation>
    <scope>IDENTIFICATION</scope>
</reference>
<keyword evidence="2" id="KW-1185">Reference proteome</keyword>
<organism evidence="2 3">
    <name type="scientific">Romanomermis culicivorax</name>
    <name type="common">Nematode worm</name>
    <dbReference type="NCBI Taxonomy" id="13658"/>
    <lineage>
        <taxon>Eukaryota</taxon>
        <taxon>Metazoa</taxon>
        <taxon>Ecdysozoa</taxon>
        <taxon>Nematoda</taxon>
        <taxon>Enoplea</taxon>
        <taxon>Dorylaimia</taxon>
        <taxon>Mermithida</taxon>
        <taxon>Mermithoidea</taxon>
        <taxon>Mermithidae</taxon>
        <taxon>Romanomermis</taxon>
    </lineage>
</organism>
<feature type="compositionally biased region" description="Polar residues" evidence="1">
    <location>
        <begin position="190"/>
        <end position="202"/>
    </location>
</feature>
<evidence type="ECO:0000256" key="1">
    <source>
        <dbReference type="SAM" id="MobiDB-lite"/>
    </source>
</evidence>